<dbReference type="PANTHER" id="PTHR11017:SF570">
    <property type="entry name" value="DISEASE RESISTANCE PROTEIN (TIR-NBS CLASS)-RELATED"/>
    <property type="match status" value="1"/>
</dbReference>
<evidence type="ECO:0000259" key="3">
    <source>
        <dbReference type="PROSITE" id="PS50104"/>
    </source>
</evidence>
<dbReference type="SUPFAM" id="SSF52200">
    <property type="entry name" value="Toll/Interleukin receptor TIR domain"/>
    <property type="match status" value="1"/>
</dbReference>
<dbReference type="EMBL" id="LIHL02000012">
    <property type="protein sequence ID" value="KAF5451954.1"/>
    <property type="molecule type" value="Genomic_DNA"/>
</dbReference>
<sequence length="274" mass="31108">MSFSIALPGVLSSPSSSYSSSLTSQHYDVFSSFHGEDTRNGFTSHLYHTLDQKGINTYKDDVELRRGEEISLALLKAIEESKISIVLFFENYASSTWCLDELLKILERKESKQQKVLPVYYKVDPSIVRHQKSNFQEEFAKHEDKFKDDAKVQNWKTALKQAANLSGFHLKTNEDEYEFIQKIVQDVSTSLPNRFDLHVIENPVGIQSHVNYVMETLLCLEKNDTRMIGISGSGGVGKTTIAKEMYNLIAKKFEGCCFLADVRESSKQNQGRLG</sequence>
<evidence type="ECO:0000313" key="4">
    <source>
        <dbReference type="EMBL" id="KAF5451954.1"/>
    </source>
</evidence>
<dbReference type="PANTHER" id="PTHR11017">
    <property type="entry name" value="LEUCINE-RICH REPEAT-CONTAINING PROTEIN"/>
    <property type="match status" value="1"/>
</dbReference>
<dbReference type="Pfam" id="PF00931">
    <property type="entry name" value="NB-ARC"/>
    <property type="match status" value="1"/>
</dbReference>
<dbReference type="Gene3D" id="3.40.50.10140">
    <property type="entry name" value="Toll/interleukin-1 receptor homology (TIR) domain"/>
    <property type="match status" value="1"/>
</dbReference>
<organism evidence="4 5">
    <name type="scientific">Juglans regia</name>
    <name type="common">English walnut</name>
    <dbReference type="NCBI Taxonomy" id="51240"/>
    <lineage>
        <taxon>Eukaryota</taxon>
        <taxon>Viridiplantae</taxon>
        <taxon>Streptophyta</taxon>
        <taxon>Embryophyta</taxon>
        <taxon>Tracheophyta</taxon>
        <taxon>Spermatophyta</taxon>
        <taxon>Magnoliopsida</taxon>
        <taxon>eudicotyledons</taxon>
        <taxon>Gunneridae</taxon>
        <taxon>Pentapetalae</taxon>
        <taxon>rosids</taxon>
        <taxon>fabids</taxon>
        <taxon>Fagales</taxon>
        <taxon>Juglandaceae</taxon>
        <taxon>Juglans</taxon>
    </lineage>
</organism>
<feature type="region of interest" description="Disordered" evidence="2">
    <location>
        <begin position="1"/>
        <end position="20"/>
    </location>
</feature>
<dbReference type="Gramene" id="Jr12_07340_p1">
    <property type="protein sequence ID" value="cds.Jr12_07340_p1"/>
    <property type="gene ID" value="Jr12_07340"/>
</dbReference>
<evidence type="ECO:0000313" key="5">
    <source>
        <dbReference type="Proteomes" id="UP000619265"/>
    </source>
</evidence>
<dbReference type="GO" id="GO:0007165">
    <property type="term" value="P:signal transduction"/>
    <property type="evidence" value="ECO:0007669"/>
    <property type="project" value="InterPro"/>
</dbReference>
<dbReference type="GO" id="GO:0043531">
    <property type="term" value="F:ADP binding"/>
    <property type="evidence" value="ECO:0007669"/>
    <property type="project" value="InterPro"/>
</dbReference>
<reference evidence="4" key="1">
    <citation type="submission" date="2015-10" db="EMBL/GenBank/DDBJ databases">
        <authorList>
            <person name="Martinez-Garcia P.J."/>
            <person name="Crepeau M.W."/>
            <person name="Puiu D."/>
            <person name="Gonzalez-Ibeas D."/>
            <person name="Whalen J."/>
            <person name="Stevens K."/>
            <person name="Paul R."/>
            <person name="Butterfield T."/>
            <person name="Britton M."/>
            <person name="Reagan R."/>
            <person name="Chakraborty S."/>
            <person name="Walawage S.L."/>
            <person name="Vasquez-Gross H.A."/>
            <person name="Cardeno C."/>
            <person name="Famula R."/>
            <person name="Pratt K."/>
            <person name="Kuruganti S."/>
            <person name="Aradhya M.K."/>
            <person name="Leslie C.A."/>
            <person name="Dandekar A.M."/>
            <person name="Salzberg S.L."/>
            <person name="Wegrzyn J.L."/>
            <person name="Langley C.H."/>
            <person name="Neale D.B."/>
        </authorList>
    </citation>
    <scope>NUCLEOTIDE SEQUENCE</scope>
    <source>
        <tissue evidence="4">Leaves</tissue>
    </source>
</reference>
<dbReference type="InterPro" id="IPR000157">
    <property type="entry name" value="TIR_dom"/>
</dbReference>
<dbReference type="PROSITE" id="PS50104">
    <property type="entry name" value="TIR"/>
    <property type="match status" value="1"/>
</dbReference>
<dbReference type="GO" id="GO:0006952">
    <property type="term" value="P:defense response"/>
    <property type="evidence" value="ECO:0007669"/>
    <property type="project" value="InterPro"/>
</dbReference>
<comment type="caution">
    <text evidence="4">The sequence shown here is derived from an EMBL/GenBank/DDBJ whole genome shotgun (WGS) entry which is preliminary data.</text>
</comment>
<dbReference type="Pfam" id="PF01582">
    <property type="entry name" value="TIR"/>
    <property type="match status" value="1"/>
</dbReference>
<dbReference type="SUPFAM" id="SSF52540">
    <property type="entry name" value="P-loop containing nucleoside triphosphate hydrolases"/>
    <property type="match status" value="1"/>
</dbReference>
<dbReference type="AlphaFoldDB" id="A0A833U2U1"/>
<feature type="domain" description="TIR" evidence="3">
    <location>
        <begin position="25"/>
        <end position="191"/>
    </location>
</feature>
<dbReference type="SMART" id="SM00255">
    <property type="entry name" value="TIR"/>
    <property type="match status" value="1"/>
</dbReference>
<dbReference type="InterPro" id="IPR044974">
    <property type="entry name" value="Disease_R_plants"/>
</dbReference>
<protein>
    <recommendedName>
        <fullName evidence="3">TIR domain-containing protein</fullName>
    </recommendedName>
</protein>
<proteinExistence type="predicted"/>
<dbReference type="InterPro" id="IPR035897">
    <property type="entry name" value="Toll_tir_struct_dom_sf"/>
</dbReference>
<accession>A0A833U2U1</accession>
<reference evidence="4" key="2">
    <citation type="submission" date="2020-03" db="EMBL/GenBank/DDBJ databases">
        <title>Walnut 2.0.</title>
        <authorList>
            <person name="Marrano A."/>
            <person name="Britton M."/>
            <person name="Zimin A.V."/>
            <person name="Zaini P.A."/>
            <person name="Workman R."/>
            <person name="Puiu D."/>
            <person name="Bianco L."/>
            <person name="Allen B.J."/>
            <person name="Troggio M."/>
            <person name="Leslie C.A."/>
            <person name="Timp W."/>
            <person name="Dendekar A."/>
            <person name="Salzberg S.L."/>
            <person name="Neale D.B."/>
        </authorList>
    </citation>
    <scope>NUCLEOTIDE SEQUENCE</scope>
    <source>
        <tissue evidence="4">Leaves</tissue>
    </source>
</reference>
<evidence type="ECO:0000256" key="2">
    <source>
        <dbReference type="SAM" id="MobiDB-lite"/>
    </source>
</evidence>
<keyword evidence="1" id="KW-0520">NAD</keyword>
<dbReference type="Proteomes" id="UP000619265">
    <property type="component" value="Unassembled WGS sequence"/>
</dbReference>
<gene>
    <name evidence="4" type="ORF">F2P56_027004</name>
</gene>
<dbReference type="Gene3D" id="3.40.50.300">
    <property type="entry name" value="P-loop containing nucleotide triphosphate hydrolases"/>
    <property type="match status" value="1"/>
</dbReference>
<name>A0A833U2U1_JUGRE</name>
<dbReference type="FunFam" id="3.40.50.10140:FF:000007">
    <property type="entry name" value="Disease resistance protein (TIR-NBS-LRR class)"/>
    <property type="match status" value="1"/>
</dbReference>
<dbReference type="InterPro" id="IPR027417">
    <property type="entry name" value="P-loop_NTPase"/>
</dbReference>
<dbReference type="InterPro" id="IPR002182">
    <property type="entry name" value="NB-ARC"/>
</dbReference>
<evidence type="ECO:0000256" key="1">
    <source>
        <dbReference type="ARBA" id="ARBA00023027"/>
    </source>
</evidence>